<dbReference type="PANTHER" id="PTHR34220">
    <property type="entry name" value="SENSOR HISTIDINE KINASE YPDA"/>
    <property type="match status" value="1"/>
</dbReference>
<keyword evidence="9" id="KW-0067">ATP-binding</keyword>
<dbReference type="SUPFAM" id="SSF55874">
    <property type="entry name" value="ATPase domain of HSP90 chaperone/DNA topoisomerase II/histidine kinase"/>
    <property type="match status" value="1"/>
</dbReference>
<evidence type="ECO:0000256" key="12">
    <source>
        <dbReference type="SAM" id="Phobius"/>
    </source>
</evidence>
<dbReference type="Gene3D" id="6.10.340.10">
    <property type="match status" value="1"/>
</dbReference>
<evidence type="ECO:0000256" key="11">
    <source>
        <dbReference type="ARBA" id="ARBA00023136"/>
    </source>
</evidence>
<dbReference type="Pfam" id="PF00672">
    <property type="entry name" value="HAMP"/>
    <property type="match status" value="1"/>
</dbReference>
<comment type="subcellular location">
    <subcellularLocation>
        <location evidence="2">Cell membrane</location>
        <topology evidence="2">Multi-pass membrane protein</topology>
    </subcellularLocation>
</comment>
<keyword evidence="10" id="KW-0902">Two-component regulatory system</keyword>
<comment type="catalytic activity">
    <reaction evidence="1">
        <text>ATP + protein L-histidine = ADP + protein N-phospho-L-histidine.</text>
        <dbReference type="EC" id="2.7.13.3"/>
    </reaction>
</comment>
<dbReference type="PROSITE" id="PS50109">
    <property type="entry name" value="HIS_KIN"/>
    <property type="match status" value="1"/>
</dbReference>
<dbReference type="InterPro" id="IPR005467">
    <property type="entry name" value="His_kinase_dom"/>
</dbReference>
<dbReference type="SUPFAM" id="SSF158472">
    <property type="entry name" value="HAMP domain-like"/>
    <property type="match status" value="1"/>
</dbReference>
<dbReference type="InterPro" id="IPR003594">
    <property type="entry name" value="HATPase_dom"/>
</dbReference>
<evidence type="ECO:0000256" key="6">
    <source>
        <dbReference type="ARBA" id="ARBA00022679"/>
    </source>
</evidence>
<evidence type="ECO:0000256" key="10">
    <source>
        <dbReference type="ARBA" id="ARBA00023012"/>
    </source>
</evidence>
<dbReference type="GO" id="GO:0004673">
    <property type="term" value="F:protein histidine kinase activity"/>
    <property type="evidence" value="ECO:0007669"/>
    <property type="project" value="UniProtKB-EC"/>
</dbReference>
<gene>
    <name evidence="15" type="ORF">ACFQWB_04550</name>
</gene>
<name>A0ABW2UZ90_9BACL</name>
<dbReference type="CDD" id="cd06225">
    <property type="entry name" value="HAMP"/>
    <property type="match status" value="1"/>
</dbReference>
<evidence type="ECO:0000256" key="1">
    <source>
        <dbReference type="ARBA" id="ARBA00000085"/>
    </source>
</evidence>
<feature type="transmembrane region" description="Helical" evidence="12">
    <location>
        <begin position="20"/>
        <end position="43"/>
    </location>
</feature>
<evidence type="ECO:0000256" key="5">
    <source>
        <dbReference type="ARBA" id="ARBA00022553"/>
    </source>
</evidence>
<evidence type="ECO:0000259" key="13">
    <source>
        <dbReference type="PROSITE" id="PS50109"/>
    </source>
</evidence>
<dbReference type="PANTHER" id="PTHR34220:SF7">
    <property type="entry name" value="SENSOR HISTIDINE KINASE YPDA"/>
    <property type="match status" value="1"/>
</dbReference>
<dbReference type="InterPro" id="IPR010559">
    <property type="entry name" value="Sig_transdc_His_kin_internal"/>
</dbReference>
<dbReference type="Pfam" id="PF02518">
    <property type="entry name" value="HATPase_c"/>
    <property type="match status" value="1"/>
</dbReference>
<feature type="domain" description="HAMP" evidence="14">
    <location>
        <begin position="320"/>
        <end position="372"/>
    </location>
</feature>
<keyword evidence="7" id="KW-0547">Nucleotide-binding</keyword>
<dbReference type="InterPro" id="IPR050640">
    <property type="entry name" value="Bact_2-comp_sensor_kinase"/>
</dbReference>
<evidence type="ECO:0000256" key="7">
    <source>
        <dbReference type="ARBA" id="ARBA00022741"/>
    </source>
</evidence>
<dbReference type="Proteomes" id="UP001596528">
    <property type="component" value="Unassembled WGS sequence"/>
</dbReference>
<evidence type="ECO:0000256" key="4">
    <source>
        <dbReference type="ARBA" id="ARBA00022475"/>
    </source>
</evidence>
<dbReference type="EMBL" id="JBHTGQ010000010">
    <property type="protein sequence ID" value="MFC7749212.1"/>
    <property type="molecule type" value="Genomic_DNA"/>
</dbReference>
<evidence type="ECO:0000259" key="14">
    <source>
        <dbReference type="PROSITE" id="PS50885"/>
    </source>
</evidence>
<keyword evidence="12" id="KW-1133">Transmembrane helix</keyword>
<protein>
    <recommendedName>
        <fullName evidence="3">histidine kinase</fullName>
        <ecNumber evidence="3">2.7.13.3</ecNumber>
    </recommendedName>
</protein>
<keyword evidence="16" id="KW-1185">Reference proteome</keyword>
<evidence type="ECO:0000256" key="9">
    <source>
        <dbReference type="ARBA" id="ARBA00022840"/>
    </source>
</evidence>
<comment type="caution">
    <text evidence="15">The sequence shown here is derived from an EMBL/GenBank/DDBJ whole genome shotgun (WGS) entry which is preliminary data.</text>
</comment>
<feature type="domain" description="Histidine kinase" evidence="13">
    <location>
        <begin position="479"/>
        <end position="599"/>
    </location>
</feature>
<dbReference type="Pfam" id="PF06580">
    <property type="entry name" value="His_kinase"/>
    <property type="match status" value="1"/>
</dbReference>
<keyword evidence="6 15" id="KW-0808">Transferase</keyword>
<reference evidence="16" key="1">
    <citation type="journal article" date="2019" name="Int. J. Syst. Evol. Microbiol.">
        <title>The Global Catalogue of Microorganisms (GCM) 10K type strain sequencing project: providing services to taxonomists for standard genome sequencing and annotation.</title>
        <authorList>
            <consortium name="The Broad Institute Genomics Platform"/>
            <consortium name="The Broad Institute Genome Sequencing Center for Infectious Disease"/>
            <person name="Wu L."/>
            <person name="Ma J."/>
        </authorList>
    </citation>
    <scope>NUCLEOTIDE SEQUENCE [LARGE SCALE GENOMIC DNA]</scope>
    <source>
        <strain evidence="16">JCM 18657</strain>
    </source>
</reference>
<dbReference type="PROSITE" id="PS50885">
    <property type="entry name" value="HAMP"/>
    <property type="match status" value="1"/>
</dbReference>
<dbReference type="InterPro" id="IPR003660">
    <property type="entry name" value="HAMP_dom"/>
</dbReference>
<proteinExistence type="predicted"/>
<keyword evidence="4" id="KW-1003">Cell membrane</keyword>
<keyword evidence="11 12" id="KW-0472">Membrane</keyword>
<keyword evidence="12" id="KW-0812">Transmembrane</keyword>
<dbReference type="RefSeq" id="WP_138788878.1">
    <property type="nucleotide sequence ID" value="NZ_JBHTGQ010000010.1"/>
</dbReference>
<dbReference type="Gene3D" id="3.30.565.10">
    <property type="entry name" value="Histidine kinase-like ATPase, C-terminal domain"/>
    <property type="match status" value="1"/>
</dbReference>
<evidence type="ECO:0000256" key="3">
    <source>
        <dbReference type="ARBA" id="ARBA00012438"/>
    </source>
</evidence>
<organism evidence="15 16">
    <name type="scientific">Paenibacillus thermoaerophilus</name>
    <dbReference type="NCBI Taxonomy" id="1215385"/>
    <lineage>
        <taxon>Bacteria</taxon>
        <taxon>Bacillati</taxon>
        <taxon>Bacillota</taxon>
        <taxon>Bacilli</taxon>
        <taxon>Bacillales</taxon>
        <taxon>Paenibacillaceae</taxon>
        <taxon>Paenibacillus</taxon>
    </lineage>
</organism>
<dbReference type="SMART" id="SM00304">
    <property type="entry name" value="HAMP"/>
    <property type="match status" value="1"/>
</dbReference>
<keyword evidence="8 15" id="KW-0418">Kinase</keyword>
<evidence type="ECO:0000313" key="16">
    <source>
        <dbReference type="Proteomes" id="UP001596528"/>
    </source>
</evidence>
<keyword evidence="5" id="KW-0597">Phosphoprotein</keyword>
<dbReference type="EC" id="2.7.13.3" evidence="3"/>
<dbReference type="InterPro" id="IPR036890">
    <property type="entry name" value="HATPase_C_sf"/>
</dbReference>
<evidence type="ECO:0000256" key="8">
    <source>
        <dbReference type="ARBA" id="ARBA00022777"/>
    </source>
</evidence>
<evidence type="ECO:0000313" key="15">
    <source>
        <dbReference type="EMBL" id="MFC7749212.1"/>
    </source>
</evidence>
<sequence>MLGAITSAITRIRNLFSRNIQVRLTCYFLLILVPLVTISIYAVERSQNILYDRTVERSQMALSSVMDYIDLTIQSAEQLSTLVATDPTLVRLLEQNGSELTPQSILDFMQILKQLNNVKSSNHIVQKISIYHEPSRTLLSTSYGARKLIPGEQQWMKNTFDRIGTGILYQTADDDGINYLASSSSQTLFADDLSLVRAMDIYNQRRAPNMLVLTLNKNKLLAMMKTLLPSPNAYVSLYDQDGKLITEVGDSATRAALTKNSSPSSDLSVTVQSKYSNWKMTMLQPKNEVFSETNTIQSYTYLIVSLSLLLAFVISWTVYKGIAAPIKQLAQGMKQMSVGKMNVRVDHKRRDELGFLTDAFNQMAENQKHLIEDHYEQQLRIAKTELKFLQSQINPHFLYNTLDSIYWTSKNYEADEIGEMVLNLSKFFRLSLNKGKEVFTVQESVEHLHYYVRIQQLKFLDSFDVVYDIEEATKPITILKLLLQPLVENAILHGMEGREQGGLLTVASRIEGDMLVLEVTDNGNGLTEERLHYVQTELERLRRRDFRLLSLVEEETMDLFGLRNVATRIRLYYGEQADLSISSRLGEGTSVRIRLPLDRCRHDIMYDAFGGGSRNQPEEEDKAV</sequence>
<accession>A0ABW2UZ90</accession>
<evidence type="ECO:0000256" key="2">
    <source>
        <dbReference type="ARBA" id="ARBA00004651"/>
    </source>
</evidence>